<comment type="caution">
    <text evidence="6">The sequence shown here is derived from an EMBL/GenBank/DDBJ whole genome shotgun (WGS) entry which is preliminary data.</text>
</comment>
<feature type="transmembrane region" description="Helical" evidence="4">
    <location>
        <begin position="63"/>
        <end position="80"/>
    </location>
</feature>
<reference evidence="6" key="1">
    <citation type="journal article" date="2013" name="Genome Announc.">
        <title>Draft Genome Sequence of Loktanella cinnabarina LL-001T, Isolated from Deep-Sea Floor Sediment.</title>
        <authorList>
            <person name="Nishi S."/>
            <person name="Tsubouchi T."/>
            <person name="Takaki Y."/>
            <person name="Koyanagi R."/>
            <person name="Satoh N."/>
            <person name="Maruyama T."/>
            <person name="Hatada Y."/>
        </authorList>
    </citation>
    <scope>NUCLEOTIDE SEQUENCE [LARGE SCALE GENOMIC DNA]</scope>
    <source>
        <strain evidence="6">LL-001</strain>
    </source>
</reference>
<evidence type="ECO:0000313" key="6">
    <source>
        <dbReference type="EMBL" id="GAD56236.1"/>
    </source>
</evidence>
<dbReference type="PROSITE" id="PS50850">
    <property type="entry name" value="MFS"/>
    <property type="match status" value="1"/>
</dbReference>
<dbReference type="Proteomes" id="UP000016566">
    <property type="component" value="Unassembled WGS sequence"/>
</dbReference>
<feature type="transmembrane region" description="Helical" evidence="4">
    <location>
        <begin position="32"/>
        <end position="51"/>
    </location>
</feature>
<dbReference type="STRING" id="1337093.MBELCI_2288"/>
<evidence type="ECO:0000259" key="5">
    <source>
        <dbReference type="PROSITE" id="PS50850"/>
    </source>
</evidence>
<dbReference type="InterPro" id="IPR020846">
    <property type="entry name" value="MFS_dom"/>
</dbReference>
<dbReference type="EMBL" id="BATB01000032">
    <property type="protein sequence ID" value="GAD56236.1"/>
    <property type="molecule type" value="Genomic_DNA"/>
</dbReference>
<keyword evidence="2 4" id="KW-1133">Transmembrane helix</keyword>
<feature type="domain" description="Major facilitator superfamily (MFS) profile" evidence="5">
    <location>
        <begin position="1"/>
        <end position="97"/>
    </location>
</feature>
<dbReference type="InterPro" id="IPR036259">
    <property type="entry name" value="MFS_trans_sf"/>
</dbReference>
<keyword evidence="7" id="KW-1185">Reference proteome</keyword>
<organism evidence="6 7">
    <name type="scientific">Limimaricola cinnabarinus LL-001</name>
    <dbReference type="NCBI Taxonomy" id="1337093"/>
    <lineage>
        <taxon>Bacteria</taxon>
        <taxon>Pseudomonadati</taxon>
        <taxon>Pseudomonadota</taxon>
        <taxon>Alphaproteobacteria</taxon>
        <taxon>Rhodobacterales</taxon>
        <taxon>Paracoccaceae</taxon>
        <taxon>Limimaricola</taxon>
    </lineage>
</organism>
<evidence type="ECO:0000256" key="4">
    <source>
        <dbReference type="SAM" id="Phobius"/>
    </source>
</evidence>
<proteinExistence type="predicted"/>
<protein>
    <submittedName>
        <fullName evidence="6">Permeases of the major facilitator superfamily</fullName>
    </submittedName>
</protein>
<sequence>MLGFGTGAQAVLPGAFWAEFYGTRHIGAIKSAAAAVMVFGSAVGPGISGLLIDRGVDFPDQMLGIAAYLGLAGLLAALGVRRAARLLPAPDALARAA</sequence>
<name>U2YM60_9RHOB</name>
<keyword evidence="3 4" id="KW-0472">Membrane</keyword>
<dbReference type="GO" id="GO:0022857">
    <property type="term" value="F:transmembrane transporter activity"/>
    <property type="evidence" value="ECO:0007669"/>
    <property type="project" value="InterPro"/>
</dbReference>
<dbReference type="AlphaFoldDB" id="U2YM60"/>
<evidence type="ECO:0000256" key="2">
    <source>
        <dbReference type="ARBA" id="ARBA00022989"/>
    </source>
</evidence>
<evidence type="ECO:0000256" key="1">
    <source>
        <dbReference type="ARBA" id="ARBA00022692"/>
    </source>
</evidence>
<keyword evidence="1 4" id="KW-0812">Transmembrane</keyword>
<evidence type="ECO:0000313" key="7">
    <source>
        <dbReference type="Proteomes" id="UP000016566"/>
    </source>
</evidence>
<dbReference type="SUPFAM" id="SSF103473">
    <property type="entry name" value="MFS general substrate transporter"/>
    <property type="match status" value="1"/>
</dbReference>
<evidence type="ECO:0000256" key="3">
    <source>
        <dbReference type="ARBA" id="ARBA00023136"/>
    </source>
</evidence>
<dbReference type="eggNOG" id="COG2814">
    <property type="taxonomic scope" value="Bacteria"/>
</dbReference>
<accession>U2YM60</accession>
<gene>
    <name evidence="6" type="ORF">MBELCI_2288</name>
</gene>